<feature type="transmembrane region" description="Helical" evidence="1">
    <location>
        <begin position="66"/>
        <end position="84"/>
    </location>
</feature>
<sequence length="111" mass="12312">MTMTVWQSVITIAVVTIGTMITRFLPFLLFPESKRPPRIIDYLGKVLPFAMTGLLVVYSLKDVTPLSGNHGVPEAIAMAVIVVLHLWKRNMLLSIAGGTILYMLLVQLVFV</sequence>
<dbReference type="InterPro" id="IPR008407">
    <property type="entry name" value="Brnchd-chn_aa_trnsp_AzlD"/>
</dbReference>
<evidence type="ECO:0000313" key="3">
    <source>
        <dbReference type="Proteomes" id="UP000231451"/>
    </source>
</evidence>
<dbReference type="Pfam" id="PF05437">
    <property type="entry name" value="AzlD"/>
    <property type="match status" value="1"/>
</dbReference>
<keyword evidence="1" id="KW-1133">Transmembrane helix</keyword>
<evidence type="ECO:0000256" key="1">
    <source>
        <dbReference type="SAM" id="Phobius"/>
    </source>
</evidence>
<evidence type="ECO:0000313" key="2">
    <source>
        <dbReference type="EMBL" id="PJM75628.1"/>
    </source>
</evidence>
<gene>
    <name evidence="2" type="ORF">CSQ87_04190</name>
</gene>
<proteinExistence type="predicted"/>
<dbReference type="OrthoDB" id="5324916at2"/>
<feature type="transmembrane region" description="Helical" evidence="1">
    <location>
        <begin position="6"/>
        <end position="30"/>
    </location>
</feature>
<feature type="transmembrane region" description="Helical" evidence="1">
    <location>
        <begin position="91"/>
        <end position="110"/>
    </location>
</feature>
<name>A0A2M9HFP1_9BIFI</name>
<dbReference type="RefSeq" id="WP_100512633.1">
    <property type="nucleotide sequence ID" value="NZ_PEBK01000003.1"/>
</dbReference>
<keyword evidence="3" id="KW-1185">Reference proteome</keyword>
<protein>
    <submittedName>
        <fullName evidence="2">Branched-chain amino acid permease</fullName>
    </submittedName>
</protein>
<reference evidence="2 3" key="1">
    <citation type="submission" date="2017-10" db="EMBL/GenBank/DDBJ databases">
        <title>Draft genome sequences of strains TRE 1, TRE 9, TRE H and TRI 7, isolated from tamarins, belonging to four potential novel Bifidobacterium species.</title>
        <authorList>
            <person name="Mattarelli P."/>
            <person name="Modesto M."/>
            <person name="Puglisi E."/>
            <person name="Morelli L."/>
            <person name="Spezio C."/>
            <person name="Bonetti A."/>
            <person name="Sandri C."/>
        </authorList>
    </citation>
    <scope>NUCLEOTIDE SEQUENCE [LARGE SCALE GENOMIC DNA]</scope>
    <source>
        <strain evidence="3">TRI7</strain>
    </source>
</reference>
<keyword evidence="1" id="KW-0812">Transmembrane</keyword>
<dbReference type="PIRSF" id="PIRSF003203">
    <property type="entry name" value="AzlD"/>
    <property type="match status" value="1"/>
</dbReference>
<dbReference type="Proteomes" id="UP000231451">
    <property type="component" value="Unassembled WGS sequence"/>
</dbReference>
<accession>A0A2M9HFP1</accession>
<dbReference type="EMBL" id="PEBK01000003">
    <property type="protein sequence ID" value="PJM75628.1"/>
    <property type="molecule type" value="Genomic_DNA"/>
</dbReference>
<feature type="transmembrane region" description="Helical" evidence="1">
    <location>
        <begin position="42"/>
        <end position="60"/>
    </location>
</feature>
<comment type="caution">
    <text evidence="2">The sequence shown here is derived from an EMBL/GenBank/DDBJ whole genome shotgun (WGS) entry which is preliminary data.</text>
</comment>
<keyword evidence="1" id="KW-0472">Membrane</keyword>
<organism evidence="2 3">
    <name type="scientific">Bifidobacterium simiarum</name>
    <dbReference type="NCBI Taxonomy" id="2045441"/>
    <lineage>
        <taxon>Bacteria</taxon>
        <taxon>Bacillati</taxon>
        <taxon>Actinomycetota</taxon>
        <taxon>Actinomycetes</taxon>
        <taxon>Bifidobacteriales</taxon>
        <taxon>Bifidobacteriaceae</taxon>
        <taxon>Bifidobacterium</taxon>
    </lineage>
</organism>
<dbReference type="AlphaFoldDB" id="A0A2M9HFP1"/>